<organism evidence="1 2">
    <name type="scientific">Undibacterium curvum</name>
    <dbReference type="NCBI Taxonomy" id="2762294"/>
    <lineage>
        <taxon>Bacteria</taxon>
        <taxon>Pseudomonadati</taxon>
        <taxon>Pseudomonadota</taxon>
        <taxon>Betaproteobacteria</taxon>
        <taxon>Burkholderiales</taxon>
        <taxon>Oxalobacteraceae</taxon>
        <taxon>Undibacterium</taxon>
    </lineage>
</organism>
<evidence type="ECO:0000313" key="2">
    <source>
        <dbReference type="Proteomes" id="UP000654304"/>
    </source>
</evidence>
<keyword evidence="2" id="KW-1185">Reference proteome</keyword>
<sequence>MRFFSRPICWLFLFLPPDLSKVIFPGLVDIFGFVHCLKPLPDALLCLAFHVKRELSDMPGDTITLLIQTQDIANIIFMLTM</sequence>
<comment type="caution">
    <text evidence="1">The sequence shown here is derived from an EMBL/GenBank/DDBJ whole genome shotgun (WGS) entry which is preliminary data.</text>
</comment>
<protein>
    <recommendedName>
        <fullName evidence="3">Secreted protein</fullName>
    </recommendedName>
</protein>
<dbReference type="Proteomes" id="UP000654304">
    <property type="component" value="Unassembled WGS sequence"/>
</dbReference>
<reference evidence="1 2" key="1">
    <citation type="submission" date="2020-08" db="EMBL/GenBank/DDBJ databases">
        <title>Novel species isolated from subtropical streams in China.</title>
        <authorList>
            <person name="Lu H."/>
        </authorList>
    </citation>
    <scope>NUCLEOTIDE SEQUENCE [LARGE SCALE GENOMIC DNA]</scope>
    <source>
        <strain evidence="1 2">CY22W</strain>
    </source>
</reference>
<evidence type="ECO:0000313" key="1">
    <source>
        <dbReference type="EMBL" id="MBC3932430.1"/>
    </source>
</evidence>
<proteinExistence type="predicted"/>
<dbReference type="RefSeq" id="WP_186904087.1">
    <property type="nucleotide sequence ID" value="NZ_JACOGD010000006.1"/>
</dbReference>
<evidence type="ECO:0008006" key="3">
    <source>
        <dbReference type="Google" id="ProtNLM"/>
    </source>
</evidence>
<name>A0ABR7A6C1_9BURK</name>
<accession>A0ABR7A6C1</accession>
<gene>
    <name evidence="1" type="ORF">H8K43_12145</name>
</gene>
<dbReference type="EMBL" id="JACOGD010000006">
    <property type="protein sequence ID" value="MBC3932430.1"/>
    <property type="molecule type" value="Genomic_DNA"/>
</dbReference>